<proteinExistence type="predicted"/>
<dbReference type="Pfam" id="PF02399">
    <property type="entry name" value="Herpes_ori_bp"/>
    <property type="match status" value="1"/>
</dbReference>
<feature type="domain" description="Replication origin-binding protein" evidence="1">
    <location>
        <begin position="14"/>
        <end position="124"/>
    </location>
</feature>
<feature type="non-terminal residue" evidence="2">
    <location>
        <position position="1"/>
    </location>
</feature>
<dbReference type="InterPro" id="IPR003450">
    <property type="entry name" value="Replication_origin-bd"/>
</dbReference>
<reference evidence="2" key="1">
    <citation type="submission" date="2021-06" db="EMBL/GenBank/DDBJ databases">
        <authorList>
            <person name="Kallberg Y."/>
            <person name="Tangrot J."/>
            <person name="Rosling A."/>
        </authorList>
    </citation>
    <scope>NUCLEOTIDE SEQUENCE</scope>
    <source>
        <strain evidence="2">MA453B</strain>
    </source>
</reference>
<dbReference type="SUPFAM" id="SSF52540">
    <property type="entry name" value="P-loop containing nucleoside triphosphate hydrolases"/>
    <property type="match status" value="1"/>
</dbReference>
<dbReference type="OrthoDB" id="2338029at2759"/>
<evidence type="ECO:0000259" key="1">
    <source>
        <dbReference type="Pfam" id="PF02399"/>
    </source>
</evidence>
<keyword evidence="3" id="KW-1185">Reference proteome</keyword>
<accession>A0A9N9K527</accession>
<dbReference type="GO" id="GO:0003688">
    <property type="term" value="F:DNA replication origin binding"/>
    <property type="evidence" value="ECO:0007669"/>
    <property type="project" value="InterPro"/>
</dbReference>
<evidence type="ECO:0000313" key="2">
    <source>
        <dbReference type="EMBL" id="CAG8807535.1"/>
    </source>
</evidence>
<sequence length="442" mass="50381">YNLQAKLTSGNQHLMLIKGHCGIGKSNKAAEEIKTLCYSDGSSVSILIISGRHSLAHGQKVLFEGFKSYLELDMKKLNSKDTPKLIISPESIHKLGATGYNIIILDEFETITQNFSRPTMKKPKLSHDTRLYIYKIDAENSTVIWNQHVQDKHYALIYINTKKWNAELIGALRQGLKVYIPMFASVKMAEALYKELVSYRYRGKCFSKRLSETEKKDIFADINDAVANLDYLIATPVMTCNMLHRVRKLNQNVVHVLTDLCGDNLPTDHEDLPAINIFKPNASLETHLYNASCHNASRNDFVGLLADHFSECGYDICVAEDCPSIDLKITENNKSKELLLNVCSIKKVLNTEKYSIIANAPVLSNIEASDIRECLEREEDIDLAWRLALQKYNLASFYKKTPKDITEDFVKKYSQKEMRNAYNALVQAINSLDDLRENYRFM</sequence>
<dbReference type="GO" id="GO:0005524">
    <property type="term" value="F:ATP binding"/>
    <property type="evidence" value="ECO:0007669"/>
    <property type="project" value="InterPro"/>
</dbReference>
<dbReference type="InterPro" id="IPR027417">
    <property type="entry name" value="P-loop_NTPase"/>
</dbReference>
<dbReference type="GO" id="GO:0006260">
    <property type="term" value="P:DNA replication"/>
    <property type="evidence" value="ECO:0007669"/>
    <property type="project" value="InterPro"/>
</dbReference>
<dbReference type="AlphaFoldDB" id="A0A9N9K527"/>
<dbReference type="Proteomes" id="UP000789405">
    <property type="component" value="Unassembled WGS sequence"/>
</dbReference>
<name>A0A9N9K527_9GLOM</name>
<comment type="caution">
    <text evidence="2">The sequence shown here is derived from an EMBL/GenBank/DDBJ whole genome shotgun (WGS) entry which is preliminary data.</text>
</comment>
<dbReference type="EMBL" id="CAJVPY010042676">
    <property type="protein sequence ID" value="CAG8807535.1"/>
    <property type="molecule type" value="Genomic_DNA"/>
</dbReference>
<gene>
    <name evidence="2" type="ORF">DERYTH_LOCUS24698</name>
</gene>
<feature type="non-terminal residue" evidence="2">
    <location>
        <position position="442"/>
    </location>
</feature>
<evidence type="ECO:0000313" key="3">
    <source>
        <dbReference type="Proteomes" id="UP000789405"/>
    </source>
</evidence>
<protein>
    <submittedName>
        <fullName evidence="2">26198_t:CDS:1</fullName>
    </submittedName>
</protein>
<organism evidence="2 3">
    <name type="scientific">Dentiscutata erythropus</name>
    <dbReference type="NCBI Taxonomy" id="1348616"/>
    <lineage>
        <taxon>Eukaryota</taxon>
        <taxon>Fungi</taxon>
        <taxon>Fungi incertae sedis</taxon>
        <taxon>Mucoromycota</taxon>
        <taxon>Glomeromycotina</taxon>
        <taxon>Glomeromycetes</taxon>
        <taxon>Diversisporales</taxon>
        <taxon>Gigasporaceae</taxon>
        <taxon>Dentiscutata</taxon>
    </lineage>
</organism>